<dbReference type="PROSITE" id="PS00061">
    <property type="entry name" value="ADH_SHORT"/>
    <property type="match status" value="1"/>
</dbReference>
<dbReference type="PANTHER" id="PTHR42760">
    <property type="entry name" value="SHORT-CHAIN DEHYDROGENASES/REDUCTASES FAMILY MEMBER"/>
    <property type="match status" value="1"/>
</dbReference>
<dbReference type="Proteomes" id="UP001223886">
    <property type="component" value="Unassembled WGS sequence"/>
</dbReference>
<name>A0ABT9M7H1_9THEO</name>
<dbReference type="NCBIfam" id="NF005559">
    <property type="entry name" value="PRK07231.1"/>
    <property type="match status" value="1"/>
</dbReference>
<evidence type="ECO:0000256" key="2">
    <source>
        <dbReference type="ARBA" id="ARBA00023002"/>
    </source>
</evidence>
<comment type="caution">
    <text evidence="4">The sequence shown here is derived from an EMBL/GenBank/DDBJ whole genome shotgun (WGS) entry which is preliminary data.</text>
</comment>
<evidence type="ECO:0000256" key="3">
    <source>
        <dbReference type="RuleBase" id="RU000363"/>
    </source>
</evidence>
<dbReference type="PRINTS" id="PR00081">
    <property type="entry name" value="GDHRDH"/>
</dbReference>
<proteinExistence type="inferred from homology"/>
<comment type="similarity">
    <text evidence="1 3">Belongs to the short-chain dehydrogenases/reductases (SDR) family.</text>
</comment>
<dbReference type="RefSeq" id="WP_307681659.1">
    <property type="nucleotide sequence ID" value="NZ_JAURUP010000056.1"/>
</dbReference>
<dbReference type="EC" id="1.1.1.140" evidence="4"/>
<dbReference type="Gene3D" id="3.40.50.720">
    <property type="entry name" value="NAD(P)-binding Rossmann-like Domain"/>
    <property type="match status" value="1"/>
</dbReference>
<evidence type="ECO:0000256" key="1">
    <source>
        <dbReference type="ARBA" id="ARBA00006484"/>
    </source>
</evidence>
<dbReference type="EMBL" id="JAURUP010000056">
    <property type="protein sequence ID" value="MDP9752084.1"/>
    <property type="molecule type" value="Genomic_DNA"/>
</dbReference>
<dbReference type="PANTHER" id="PTHR42760:SF83">
    <property type="entry name" value="(3R)-3-HYDROXYACYL-COA DEHYDROGENASE"/>
    <property type="match status" value="1"/>
</dbReference>
<dbReference type="InterPro" id="IPR036291">
    <property type="entry name" value="NAD(P)-bd_dom_sf"/>
</dbReference>
<keyword evidence="5" id="KW-1185">Reference proteome</keyword>
<evidence type="ECO:0000313" key="4">
    <source>
        <dbReference type="EMBL" id="MDP9752084.1"/>
    </source>
</evidence>
<dbReference type="CDD" id="cd05233">
    <property type="entry name" value="SDR_c"/>
    <property type="match status" value="1"/>
</dbReference>
<protein>
    <submittedName>
        <fullName evidence="4">Sorbitol-6-phosphate 2-dehydrogenase</fullName>
        <ecNumber evidence="4">1.1.1.140</ecNumber>
    </submittedName>
</protein>
<dbReference type="Pfam" id="PF00106">
    <property type="entry name" value="adh_short"/>
    <property type="match status" value="1"/>
</dbReference>
<dbReference type="SUPFAM" id="SSF51735">
    <property type="entry name" value="NAD(P)-binding Rossmann-fold domains"/>
    <property type="match status" value="1"/>
</dbReference>
<dbReference type="NCBIfam" id="NF004817">
    <property type="entry name" value="PRK06171.1"/>
    <property type="match status" value="1"/>
</dbReference>
<reference evidence="4 5" key="1">
    <citation type="submission" date="2023-07" db="EMBL/GenBank/DDBJ databases">
        <title>Genomic Encyclopedia of Type Strains, Phase IV (KMG-IV): sequencing the most valuable type-strain genomes for metagenomic binning, comparative biology and taxonomic classification.</title>
        <authorList>
            <person name="Goeker M."/>
        </authorList>
    </citation>
    <scope>NUCLEOTIDE SEQUENCE [LARGE SCALE GENOMIC DNA]</scope>
    <source>
        <strain evidence="4 5">DSM 25963</strain>
    </source>
</reference>
<dbReference type="PRINTS" id="PR00080">
    <property type="entry name" value="SDRFAMILY"/>
</dbReference>
<dbReference type="InterPro" id="IPR002347">
    <property type="entry name" value="SDR_fam"/>
</dbReference>
<organism evidence="4 5">
    <name type="scientific">Thermoanaerobacter pentosaceus</name>
    <dbReference type="NCBI Taxonomy" id="694059"/>
    <lineage>
        <taxon>Bacteria</taxon>
        <taxon>Bacillati</taxon>
        <taxon>Bacillota</taxon>
        <taxon>Clostridia</taxon>
        <taxon>Thermoanaerobacterales</taxon>
        <taxon>Thermoanaerobacteraceae</taxon>
        <taxon>Thermoanaerobacter</taxon>
    </lineage>
</organism>
<accession>A0ABT9M7H1</accession>
<gene>
    <name evidence="4" type="ORF">J2S24_002610</name>
</gene>
<dbReference type="InterPro" id="IPR020904">
    <property type="entry name" value="Sc_DH/Rdtase_CS"/>
</dbReference>
<dbReference type="GO" id="GO:0009010">
    <property type="term" value="F:sorbitol-6-phosphate 2-dehydrogenase activity"/>
    <property type="evidence" value="ECO:0007669"/>
    <property type="project" value="UniProtKB-EC"/>
</dbReference>
<sequence>MENSWLNLENKVAIITGGASGIGKEIAIKLAEQGASVVIADINSDGEGVINQLRGGRKRHLFLQTDVAKKDSVRKMVENVMKIFGKIDILVNNAGINIPRLLVDPKDPNGKYELKEQDFDLMVAVNQKGTFFCTQEVAREMIKNRYGVIINMSSEAGLEGSEGQSCYAGTKGAIYAFTRSWAKELGKYGIRVVGVAPGIIEDTGLRTLEYEEALAYTRGITVEKLRENYENKSIPLGRAGRVSEIADLVCFLASERASYIHGVTYNISGGKSRG</sequence>
<evidence type="ECO:0000313" key="5">
    <source>
        <dbReference type="Proteomes" id="UP001223886"/>
    </source>
</evidence>
<keyword evidence="2 4" id="KW-0560">Oxidoreductase</keyword>